<evidence type="ECO:0000259" key="7">
    <source>
        <dbReference type="Pfam" id="PF07195"/>
    </source>
</evidence>
<proteinExistence type="inferred from homology"/>
<dbReference type="InterPro" id="IPR040026">
    <property type="entry name" value="FliD"/>
</dbReference>
<keyword evidence="3 5" id="KW-0175">Coiled coil</keyword>
<reference evidence="8 9" key="1">
    <citation type="submission" date="2022-08" db="EMBL/GenBank/DDBJ databases">
        <title>Reclassification of Massilia species as members of the genera Telluria, Duganella, Pseudoduganella, Mokoshia gen. nov. and Zemynaea gen. nov. using orthogonal and non-orthogonal genome-based approaches.</title>
        <authorList>
            <person name="Bowman J.P."/>
        </authorList>
    </citation>
    <scope>NUCLEOTIDE SEQUENCE [LARGE SCALE GENOMIC DNA]</scope>
    <source>
        <strain evidence="8 9">JCM 31606</strain>
    </source>
</reference>
<gene>
    <name evidence="8" type="primary">fliD</name>
    <name evidence="8" type="ORF">NX778_08475</name>
</gene>
<dbReference type="PANTHER" id="PTHR30288:SF0">
    <property type="entry name" value="FLAGELLAR HOOK-ASSOCIATED PROTEIN 2"/>
    <property type="match status" value="1"/>
</dbReference>
<feature type="coiled-coil region" evidence="5">
    <location>
        <begin position="412"/>
        <end position="446"/>
    </location>
</feature>
<evidence type="ECO:0000313" key="9">
    <source>
        <dbReference type="Proteomes" id="UP001204621"/>
    </source>
</evidence>
<protein>
    <recommendedName>
        <fullName evidence="5">Flagellar hook-associated protein 2</fullName>
        <shortName evidence="5">HAP2</shortName>
    </recommendedName>
    <alternativeName>
        <fullName evidence="5">Flagellar cap protein</fullName>
    </alternativeName>
</protein>
<evidence type="ECO:0000259" key="6">
    <source>
        <dbReference type="Pfam" id="PF02465"/>
    </source>
</evidence>
<dbReference type="RefSeq" id="WP_258811284.1">
    <property type="nucleotide sequence ID" value="NZ_JANUGU010000002.1"/>
</dbReference>
<keyword evidence="5" id="KW-0964">Secreted</keyword>
<dbReference type="EMBL" id="JANUGU010000002">
    <property type="protein sequence ID" value="MCS0658096.1"/>
    <property type="molecule type" value="Genomic_DNA"/>
</dbReference>
<dbReference type="InterPro" id="IPR010809">
    <property type="entry name" value="FliD_C"/>
</dbReference>
<evidence type="ECO:0000256" key="2">
    <source>
        <dbReference type="ARBA" id="ARBA00011255"/>
    </source>
</evidence>
<comment type="caution">
    <text evidence="8">The sequence shown here is derived from an EMBL/GenBank/DDBJ whole genome shotgun (WGS) entry which is preliminary data.</text>
</comment>
<keyword evidence="9" id="KW-1185">Reference proteome</keyword>
<feature type="domain" description="Flagellar hook-associated protein 2 C-terminal" evidence="7">
    <location>
        <begin position="235"/>
        <end position="463"/>
    </location>
</feature>
<comment type="similarity">
    <text evidence="1 5">Belongs to the FliD family.</text>
</comment>
<accession>A0ABT2CVU3</accession>
<comment type="function">
    <text evidence="5">Required for morphogenesis and for the elongation of the flagellar filament by facilitating polymerization of the flagellin monomers at the tip of growing filament. Forms a capping structure, which prevents flagellin subunits (transported through the central channel of the flagellum) from leaking out without polymerization at the distal end.</text>
</comment>
<keyword evidence="4 5" id="KW-0975">Bacterial flagellum</keyword>
<organism evidence="8 9">
    <name type="scientific">Massilia terrae</name>
    <dbReference type="NCBI Taxonomy" id="1811224"/>
    <lineage>
        <taxon>Bacteria</taxon>
        <taxon>Pseudomonadati</taxon>
        <taxon>Pseudomonadota</taxon>
        <taxon>Betaproteobacteria</taxon>
        <taxon>Burkholderiales</taxon>
        <taxon>Oxalobacteraceae</taxon>
        <taxon>Telluria group</taxon>
        <taxon>Massilia</taxon>
    </lineage>
</organism>
<keyword evidence="8" id="KW-0966">Cell projection</keyword>
<keyword evidence="8" id="KW-0969">Cilium</keyword>
<evidence type="ECO:0000256" key="1">
    <source>
        <dbReference type="ARBA" id="ARBA00009764"/>
    </source>
</evidence>
<evidence type="ECO:0000313" key="8">
    <source>
        <dbReference type="EMBL" id="MCS0658096.1"/>
    </source>
</evidence>
<dbReference type="Proteomes" id="UP001204621">
    <property type="component" value="Unassembled WGS sequence"/>
</dbReference>
<dbReference type="Pfam" id="PF07195">
    <property type="entry name" value="FliD_C"/>
    <property type="match status" value="1"/>
</dbReference>
<name>A0ABT2CVU3_9BURK</name>
<dbReference type="PANTHER" id="PTHR30288">
    <property type="entry name" value="FLAGELLAR CAP/ASSEMBLY PROTEIN FLID"/>
    <property type="match status" value="1"/>
</dbReference>
<evidence type="ECO:0000256" key="3">
    <source>
        <dbReference type="ARBA" id="ARBA00023054"/>
    </source>
</evidence>
<dbReference type="Pfam" id="PF02465">
    <property type="entry name" value="FliD_N"/>
    <property type="match status" value="1"/>
</dbReference>
<dbReference type="InterPro" id="IPR003481">
    <property type="entry name" value="FliD_N"/>
</dbReference>
<comment type="subunit">
    <text evidence="2 5">Homopentamer.</text>
</comment>
<feature type="domain" description="Flagellar hook-associated protein 2 N-terminal" evidence="6">
    <location>
        <begin position="14"/>
        <end position="110"/>
    </location>
</feature>
<sequence length="480" mass="49231">MATVGTISSPGIGSGLNVKDLVSNLMATEQGPMNTILKQEATDQAKLSAFGTLKGALGTLQTAASTLNMSSTFASVAANVADSSYFTASTSGTAVAGDYNIQVKALAASQKLMSSGFSDPTTVVGDGTLTIDIGKYDTATPPGFTAKSGSTAVTITIGPDNHTLAGIRDAINGANAGISASIVNDGTTSRLSITTKDSGTANQVRIGVATSGGSGLSALAYNGGAATGLTQNVAAADAHLVVDGLDIYKSSNTVTDAVQGITLNLLKTTPDATPDKLSLTPDTNKIRSAIDSFVSAYNAVHAQIGQLTAYDASTGTASLLTGDSTTTGIDAKLRSMVTSTVATGIPGLTSLTDIGVGFQLDGTLKVDTDKRDRVLNDPTIDVKKLFVKSSDTMVGVGSIMNTGVSAMIFGNNATINQKVDNLNADFKQLEKRKTDETARLQQVQDRYTLQYSSLDTLIASMNKTQSYLTQQLAALKANSA</sequence>
<evidence type="ECO:0000256" key="4">
    <source>
        <dbReference type="ARBA" id="ARBA00023143"/>
    </source>
</evidence>
<keyword evidence="8" id="KW-0282">Flagellum</keyword>
<evidence type="ECO:0000256" key="5">
    <source>
        <dbReference type="RuleBase" id="RU362066"/>
    </source>
</evidence>
<comment type="subcellular location">
    <subcellularLocation>
        <location evidence="5">Secreted</location>
    </subcellularLocation>
    <subcellularLocation>
        <location evidence="5">Bacterial flagellum</location>
    </subcellularLocation>
</comment>